<comment type="caution">
    <text evidence="2">The sequence shown here is derived from an EMBL/GenBank/DDBJ whole genome shotgun (WGS) entry which is preliminary data.</text>
</comment>
<sequence length="166" mass="18308">MKIILIRHGDAGAYTHPDSERHLSELGKYQAEQTAHWLTDYGKTYGLPTLFVSSPYHRAKQTCDIIRQPFIDAFVQIKAPLQIMDNITPNDDAKVALQTLCDVFGTSESEQMIVVVCHMPIVAKLVALLTGDTPVSYALAEARVIDTPVLVEGLGKQTDAFIPKQA</sequence>
<keyword evidence="1" id="KW-0378">Hydrolase</keyword>
<protein>
    <submittedName>
        <fullName evidence="2">Phosphohistidine phosphatase SixA</fullName>
    </submittedName>
</protein>
<evidence type="ECO:0000313" key="2">
    <source>
        <dbReference type="EMBL" id="OOS22717.1"/>
    </source>
</evidence>
<dbReference type="Pfam" id="PF00300">
    <property type="entry name" value="His_Phos_1"/>
    <property type="match status" value="1"/>
</dbReference>
<dbReference type="RefSeq" id="WP_078306127.1">
    <property type="nucleotide sequence ID" value="NZ_CP174475.1"/>
</dbReference>
<dbReference type="Proteomes" id="UP000191094">
    <property type="component" value="Unassembled WGS sequence"/>
</dbReference>
<keyword evidence="3" id="KW-1185">Reference proteome</keyword>
<dbReference type="GO" id="GO:0101006">
    <property type="term" value="F:protein histidine phosphatase activity"/>
    <property type="evidence" value="ECO:0007669"/>
    <property type="project" value="InterPro"/>
</dbReference>
<name>A0A1T0CK48_9GAMM</name>
<dbReference type="EMBL" id="MUYT01000001">
    <property type="protein sequence ID" value="OOS22717.1"/>
    <property type="molecule type" value="Genomic_DNA"/>
</dbReference>
<dbReference type="GO" id="GO:0005737">
    <property type="term" value="C:cytoplasm"/>
    <property type="evidence" value="ECO:0007669"/>
    <property type="project" value="InterPro"/>
</dbReference>
<dbReference type="InterPro" id="IPR029033">
    <property type="entry name" value="His_PPase_superfam"/>
</dbReference>
<dbReference type="PANTHER" id="PTHR20935">
    <property type="entry name" value="PHOSPHOGLYCERATE MUTASE-RELATED"/>
    <property type="match status" value="1"/>
</dbReference>
<evidence type="ECO:0000256" key="1">
    <source>
        <dbReference type="ARBA" id="ARBA00022801"/>
    </source>
</evidence>
<dbReference type="STRING" id="90241.B0682_00360"/>
<dbReference type="InterPro" id="IPR051021">
    <property type="entry name" value="Mito_Ser/Thr_phosphatase"/>
</dbReference>
<dbReference type="AlphaFoldDB" id="A0A1T0CK48"/>
<organism evidence="2 3">
    <name type="scientific">Lwoffella lincolnii</name>
    <dbReference type="NCBI Taxonomy" id="90241"/>
    <lineage>
        <taxon>Bacteria</taxon>
        <taxon>Pseudomonadati</taxon>
        <taxon>Pseudomonadota</taxon>
        <taxon>Gammaproteobacteria</taxon>
        <taxon>Moraxellales</taxon>
        <taxon>Moraxellaceae</taxon>
        <taxon>Lwoffella</taxon>
    </lineage>
</organism>
<dbReference type="OrthoDB" id="92610at2"/>
<accession>A0A1T0CK48</accession>
<gene>
    <name evidence="2" type="ORF">B0682_00360</name>
</gene>
<dbReference type="Gene3D" id="3.40.50.1240">
    <property type="entry name" value="Phosphoglycerate mutase-like"/>
    <property type="match status" value="1"/>
</dbReference>
<dbReference type="SUPFAM" id="SSF53254">
    <property type="entry name" value="Phosphoglycerate mutase-like"/>
    <property type="match status" value="1"/>
</dbReference>
<dbReference type="CDD" id="cd07067">
    <property type="entry name" value="HP_PGM_like"/>
    <property type="match status" value="1"/>
</dbReference>
<dbReference type="InterPro" id="IPR013078">
    <property type="entry name" value="His_Pase_superF_clade-1"/>
</dbReference>
<dbReference type="NCBIfam" id="TIGR00249">
    <property type="entry name" value="sixA"/>
    <property type="match status" value="1"/>
</dbReference>
<proteinExistence type="predicted"/>
<evidence type="ECO:0000313" key="3">
    <source>
        <dbReference type="Proteomes" id="UP000191094"/>
    </source>
</evidence>
<reference evidence="2 3" key="1">
    <citation type="submission" date="2017-02" db="EMBL/GenBank/DDBJ databases">
        <title>Draft genome sequence of Moraxella lincolnii CCUG 9405T type strain.</title>
        <authorList>
            <person name="Salva-Serra F."/>
            <person name="Engstrom-Jakobsson H."/>
            <person name="Thorell K."/>
            <person name="Jaen-Luchoro D."/>
            <person name="Gonzales-Siles L."/>
            <person name="Karlsson R."/>
            <person name="Yazdan S."/>
            <person name="Boulund F."/>
            <person name="Johnning A."/>
            <person name="Engstrand L."/>
            <person name="Kristiansson E."/>
            <person name="Moore E."/>
        </authorList>
    </citation>
    <scope>NUCLEOTIDE SEQUENCE [LARGE SCALE GENOMIC DNA]</scope>
    <source>
        <strain evidence="2 3">CCUG 9405</strain>
    </source>
</reference>
<dbReference type="InterPro" id="IPR004449">
    <property type="entry name" value="SixA"/>
</dbReference>